<dbReference type="Proteomes" id="UP000472372">
    <property type="component" value="Chromosome 4"/>
</dbReference>
<dbReference type="AlphaFoldDB" id="A0A6S6VZM5"/>
<evidence type="ECO:0000256" key="1">
    <source>
        <dbReference type="SAM" id="MobiDB-lite"/>
    </source>
</evidence>
<accession>A0A6S6VZM5</accession>
<name>A0A6S6VZM5_9PLEO</name>
<evidence type="ECO:0000313" key="3">
    <source>
        <dbReference type="Proteomes" id="UP000472372"/>
    </source>
</evidence>
<feature type="region of interest" description="Disordered" evidence="1">
    <location>
        <begin position="120"/>
        <end position="164"/>
    </location>
</feature>
<evidence type="ECO:0000313" key="2">
    <source>
        <dbReference type="EMBL" id="CAE7030550.1"/>
    </source>
</evidence>
<protein>
    <submittedName>
        <fullName evidence="2">Uncharacterized protein</fullName>
    </submittedName>
</protein>
<gene>
    <name evidence="2" type="ORF">PTTW11_04583</name>
</gene>
<proteinExistence type="predicted"/>
<feature type="compositionally biased region" description="Polar residues" evidence="1">
    <location>
        <begin position="123"/>
        <end position="134"/>
    </location>
</feature>
<dbReference type="EMBL" id="HG992980">
    <property type="protein sequence ID" value="CAE7030550.1"/>
    <property type="molecule type" value="Genomic_DNA"/>
</dbReference>
<reference evidence="2" key="1">
    <citation type="submission" date="2021-02" db="EMBL/GenBank/DDBJ databases">
        <authorList>
            <person name="Syme A R."/>
            <person name="Syme A R."/>
            <person name="Moolhuijzen P."/>
        </authorList>
    </citation>
    <scope>NUCLEOTIDE SEQUENCE</scope>
    <source>
        <strain evidence="2">W1-1</strain>
    </source>
</reference>
<sequence>MYSHSQGCTSSVLETATVPDARSTSTASSDYLRRCLDSWAGPIYTPPGCRTVSLCSWAGFTAVPAPTSANGMLKASDLWKDCGTTPDYNPPASERCYLGVTQPRQDSKYEQMLRAKQRRYRQRSSATSWATVSEQGEDGAKPEPTSAPLEFRKQAPKRVSTTSQLTTCLEKRTMKEEKKTFAEVMGLGAMTCSDLPSAFDSDDEED</sequence>
<organism evidence="2 3">
    <name type="scientific">Pyrenophora teres f. teres</name>
    <dbReference type="NCBI Taxonomy" id="97479"/>
    <lineage>
        <taxon>Eukaryota</taxon>
        <taxon>Fungi</taxon>
        <taxon>Dikarya</taxon>
        <taxon>Ascomycota</taxon>
        <taxon>Pezizomycotina</taxon>
        <taxon>Dothideomycetes</taxon>
        <taxon>Pleosporomycetidae</taxon>
        <taxon>Pleosporales</taxon>
        <taxon>Pleosporineae</taxon>
        <taxon>Pleosporaceae</taxon>
        <taxon>Pyrenophora</taxon>
    </lineage>
</organism>